<evidence type="ECO:0000313" key="2">
    <source>
        <dbReference type="Proteomes" id="UP000266861"/>
    </source>
</evidence>
<protein>
    <submittedName>
        <fullName evidence="1">Uncharacterized protein</fullName>
    </submittedName>
</protein>
<gene>
    <name evidence="1" type="ORF">Glove_606g5</name>
</gene>
<name>A0A397G9M4_9GLOM</name>
<evidence type="ECO:0000313" key="1">
    <source>
        <dbReference type="EMBL" id="RHZ46739.1"/>
    </source>
</evidence>
<proteinExistence type="predicted"/>
<comment type="caution">
    <text evidence="1">The sequence shown here is derived from an EMBL/GenBank/DDBJ whole genome shotgun (WGS) entry which is preliminary data.</text>
</comment>
<organism evidence="1 2">
    <name type="scientific">Diversispora epigaea</name>
    <dbReference type="NCBI Taxonomy" id="1348612"/>
    <lineage>
        <taxon>Eukaryota</taxon>
        <taxon>Fungi</taxon>
        <taxon>Fungi incertae sedis</taxon>
        <taxon>Mucoromycota</taxon>
        <taxon>Glomeromycotina</taxon>
        <taxon>Glomeromycetes</taxon>
        <taxon>Diversisporales</taxon>
        <taxon>Diversisporaceae</taxon>
        <taxon>Diversispora</taxon>
    </lineage>
</organism>
<reference evidence="1 2" key="1">
    <citation type="submission" date="2018-08" db="EMBL/GenBank/DDBJ databases">
        <title>Genome and evolution of the arbuscular mycorrhizal fungus Diversispora epigaea (formerly Glomus versiforme) and its bacterial endosymbionts.</title>
        <authorList>
            <person name="Sun X."/>
            <person name="Fei Z."/>
            <person name="Harrison M."/>
        </authorList>
    </citation>
    <scope>NUCLEOTIDE SEQUENCE [LARGE SCALE GENOMIC DNA]</scope>
    <source>
        <strain evidence="1 2">IT104</strain>
    </source>
</reference>
<accession>A0A397G9M4</accession>
<dbReference type="EMBL" id="PQFF01000504">
    <property type="protein sequence ID" value="RHZ46739.1"/>
    <property type="molecule type" value="Genomic_DNA"/>
</dbReference>
<dbReference type="Proteomes" id="UP000266861">
    <property type="component" value="Unassembled WGS sequence"/>
</dbReference>
<sequence length="75" mass="8535">MKVFNLNHKEEGEQLGVIGVYCKEKRTKEIIDPCYRGTTEGSNRHLVFHHGLYSMVLTTSACENRHIGNVATLRC</sequence>
<keyword evidence="2" id="KW-1185">Reference proteome</keyword>
<dbReference type="AlphaFoldDB" id="A0A397G9M4"/>